<feature type="transmembrane region" description="Helical" evidence="1">
    <location>
        <begin position="140"/>
        <end position="160"/>
    </location>
</feature>
<feature type="transmembrane region" description="Helical" evidence="1">
    <location>
        <begin position="109"/>
        <end position="128"/>
    </location>
</feature>
<sequence length="181" mass="18748">MTPLGMVVAGLVLVVVDFRYNGLDLVPDLVGWAVVLGGLVKLLTRSRWFTAAAIAASGGIAIGLPLLVAESGRLLSAVESVVMVIVVFGTCSGIRDVAAGDRTRHQADLIRWTCLVLTSVALAVGLFVEPTVVTGSAGLVVVVAVLAVLAYVAWLFVFLWTNRDDPALGASGPASRPDPAV</sequence>
<protein>
    <recommendedName>
        <fullName evidence="4">DUF308 domain-containing protein</fullName>
    </recommendedName>
</protein>
<name>A0A4Q2T9A2_9ACTN</name>
<keyword evidence="3" id="KW-1185">Reference proteome</keyword>
<keyword evidence="1" id="KW-0472">Membrane</keyword>
<comment type="caution">
    <text evidence="2">The sequence shown here is derived from an EMBL/GenBank/DDBJ whole genome shotgun (WGS) entry which is preliminary data.</text>
</comment>
<gene>
    <name evidence="2" type="ORF">EUA94_03370</name>
</gene>
<dbReference type="AlphaFoldDB" id="A0A4Q2T9A2"/>
<keyword evidence="1" id="KW-0812">Transmembrane</keyword>
<evidence type="ECO:0000256" key="1">
    <source>
        <dbReference type="SAM" id="Phobius"/>
    </source>
</evidence>
<dbReference type="RefSeq" id="WP_129424720.1">
    <property type="nucleotide sequence ID" value="NZ_SDWV01000003.1"/>
</dbReference>
<dbReference type="EMBL" id="SDWV01000003">
    <property type="protein sequence ID" value="RYC13664.1"/>
    <property type="molecule type" value="Genomic_DNA"/>
</dbReference>
<dbReference type="Proteomes" id="UP000291101">
    <property type="component" value="Unassembled WGS sequence"/>
</dbReference>
<accession>A0A4Q2T9A2</accession>
<evidence type="ECO:0008006" key="4">
    <source>
        <dbReference type="Google" id="ProtNLM"/>
    </source>
</evidence>
<reference evidence="2 3" key="1">
    <citation type="submission" date="2019-01" db="EMBL/GenBank/DDBJ databases">
        <title>Novel species of Nocardioides.</title>
        <authorList>
            <person name="Liu Q."/>
            <person name="X Y.-H."/>
        </authorList>
    </citation>
    <scope>NUCLEOTIDE SEQUENCE [LARGE SCALE GENOMIC DNA]</scope>
    <source>
        <strain evidence="2 3">HLT2-9</strain>
    </source>
</reference>
<feature type="transmembrane region" description="Helical" evidence="1">
    <location>
        <begin position="51"/>
        <end position="68"/>
    </location>
</feature>
<dbReference type="OrthoDB" id="3790773at2"/>
<proteinExistence type="predicted"/>
<keyword evidence="1" id="KW-1133">Transmembrane helix</keyword>
<organism evidence="2 3">
    <name type="scientific">Nocardioides zhouii</name>
    <dbReference type="NCBI Taxonomy" id="1168729"/>
    <lineage>
        <taxon>Bacteria</taxon>
        <taxon>Bacillati</taxon>
        <taxon>Actinomycetota</taxon>
        <taxon>Actinomycetes</taxon>
        <taxon>Propionibacteriales</taxon>
        <taxon>Nocardioidaceae</taxon>
        <taxon>Nocardioides</taxon>
    </lineage>
</organism>
<feature type="transmembrane region" description="Helical" evidence="1">
    <location>
        <begin position="74"/>
        <end position="97"/>
    </location>
</feature>
<evidence type="ECO:0000313" key="3">
    <source>
        <dbReference type="Proteomes" id="UP000291101"/>
    </source>
</evidence>
<evidence type="ECO:0000313" key="2">
    <source>
        <dbReference type="EMBL" id="RYC13664.1"/>
    </source>
</evidence>